<keyword evidence="6" id="KW-1185">Reference proteome</keyword>
<dbReference type="SUPFAM" id="SSF46894">
    <property type="entry name" value="C-terminal effector domain of the bipartite response regulators"/>
    <property type="match status" value="1"/>
</dbReference>
<dbReference type="InterPro" id="IPR036388">
    <property type="entry name" value="WH-like_DNA-bd_sf"/>
</dbReference>
<dbReference type="SMART" id="SM00421">
    <property type="entry name" value="HTH_LUXR"/>
    <property type="match status" value="1"/>
</dbReference>
<dbReference type="CDD" id="cd06170">
    <property type="entry name" value="LuxR_C_like"/>
    <property type="match status" value="1"/>
</dbReference>
<evidence type="ECO:0000256" key="3">
    <source>
        <dbReference type="ARBA" id="ARBA00023163"/>
    </source>
</evidence>
<dbReference type="InterPro" id="IPR036693">
    <property type="entry name" value="TF_LuxR_autoind-bd_dom_sf"/>
</dbReference>
<dbReference type="PANTHER" id="PTHR44688:SF16">
    <property type="entry name" value="DNA-BINDING TRANSCRIPTIONAL ACTIVATOR DEVR_DOSR"/>
    <property type="match status" value="1"/>
</dbReference>
<evidence type="ECO:0000313" key="6">
    <source>
        <dbReference type="Proteomes" id="UP001148313"/>
    </source>
</evidence>
<accession>A0ABT4VW03</accession>
<dbReference type="PANTHER" id="PTHR44688">
    <property type="entry name" value="DNA-BINDING TRANSCRIPTIONAL ACTIVATOR DEVR_DOSR"/>
    <property type="match status" value="1"/>
</dbReference>
<dbReference type="Pfam" id="PF00196">
    <property type="entry name" value="GerE"/>
    <property type="match status" value="1"/>
</dbReference>
<keyword evidence="2" id="KW-0238">DNA-binding</keyword>
<keyword evidence="3" id="KW-0804">Transcription</keyword>
<organism evidence="5 6">
    <name type="scientific">Hoeflea poritis</name>
    <dbReference type="NCBI Taxonomy" id="2993659"/>
    <lineage>
        <taxon>Bacteria</taxon>
        <taxon>Pseudomonadati</taxon>
        <taxon>Pseudomonadota</taxon>
        <taxon>Alphaproteobacteria</taxon>
        <taxon>Hyphomicrobiales</taxon>
        <taxon>Rhizobiaceae</taxon>
        <taxon>Hoeflea</taxon>
    </lineage>
</organism>
<comment type="caution">
    <text evidence="5">The sequence shown here is derived from an EMBL/GenBank/DDBJ whole genome shotgun (WGS) entry which is preliminary data.</text>
</comment>
<dbReference type="PRINTS" id="PR00038">
    <property type="entry name" value="HTHLUXR"/>
</dbReference>
<dbReference type="Proteomes" id="UP001148313">
    <property type="component" value="Unassembled WGS sequence"/>
</dbReference>
<evidence type="ECO:0000313" key="5">
    <source>
        <dbReference type="EMBL" id="MDA4848879.1"/>
    </source>
</evidence>
<gene>
    <name evidence="5" type="ORF">OOZ53_26275</name>
</gene>
<keyword evidence="1" id="KW-0805">Transcription regulation</keyword>
<sequence length="241" mass="27198">MQRVFEEFVQRLFESVDETDLREALASAAAEFDLQQFAFLTLPASSSATPRLISNYPTDWTSHYLHHGYERIDPVVAHAKHQEMPFRWGRGFDGVPTCGRHDRFFEEAAEFGIRCGFTIPVPDHHGGVAAMTFAADEPNPPLLRVTERYGQAFQLIATCFHFHARRKLSGNRTVDGVVLTPREHECLQWAARGKSIWEIGHILGIKRRTAAFHLDNVRRKLGVRTITQAVARLAASQSSSS</sequence>
<dbReference type="Pfam" id="PF03472">
    <property type="entry name" value="Autoind_bind"/>
    <property type="match status" value="1"/>
</dbReference>
<evidence type="ECO:0000256" key="2">
    <source>
        <dbReference type="ARBA" id="ARBA00023125"/>
    </source>
</evidence>
<dbReference type="EMBL" id="JAPJZH010000040">
    <property type="protein sequence ID" value="MDA4848879.1"/>
    <property type="molecule type" value="Genomic_DNA"/>
</dbReference>
<feature type="domain" description="HTH luxR-type" evidence="4">
    <location>
        <begin position="172"/>
        <end position="237"/>
    </location>
</feature>
<dbReference type="Gene3D" id="1.10.10.10">
    <property type="entry name" value="Winged helix-like DNA-binding domain superfamily/Winged helix DNA-binding domain"/>
    <property type="match status" value="1"/>
</dbReference>
<reference evidence="5" key="1">
    <citation type="submission" date="2022-11" db="EMBL/GenBank/DDBJ databases">
        <title>Hoeflea poritis sp. nov., isolated from scleractinian coral Porites lutea.</title>
        <authorList>
            <person name="Zhang G."/>
            <person name="Wei Q."/>
            <person name="Cai L."/>
        </authorList>
    </citation>
    <scope>NUCLEOTIDE SEQUENCE</scope>
    <source>
        <strain evidence="5">E7-10</strain>
    </source>
</reference>
<dbReference type="InterPro" id="IPR000792">
    <property type="entry name" value="Tscrpt_reg_LuxR_C"/>
</dbReference>
<dbReference type="RefSeq" id="WP_271092764.1">
    <property type="nucleotide sequence ID" value="NZ_JAPJZH010000040.1"/>
</dbReference>
<dbReference type="InterPro" id="IPR005143">
    <property type="entry name" value="TF_LuxR_autoind-bd_dom"/>
</dbReference>
<evidence type="ECO:0000256" key="1">
    <source>
        <dbReference type="ARBA" id="ARBA00023015"/>
    </source>
</evidence>
<evidence type="ECO:0000259" key="4">
    <source>
        <dbReference type="PROSITE" id="PS50043"/>
    </source>
</evidence>
<protein>
    <submittedName>
        <fullName evidence="5">LuxR family transcriptional regulator</fullName>
    </submittedName>
</protein>
<dbReference type="SUPFAM" id="SSF75516">
    <property type="entry name" value="Pheromone-binding domain of LuxR-like quorum-sensing transcription factors"/>
    <property type="match status" value="1"/>
</dbReference>
<name>A0ABT4VW03_9HYPH</name>
<dbReference type="Gene3D" id="3.30.450.80">
    <property type="entry name" value="Transcription factor LuxR-like, autoinducer-binding domain"/>
    <property type="match status" value="1"/>
</dbReference>
<dbReference type="PROSITE" id="PS50043">
    <property type="entry name" value="HTH_LUXR_2"/>
    <property type="match status" value="1"/>
</dbReference>
<proteinExistence type="predicted"/>
<dbReference type="InterPro" id="IPR016032">
    <property type="entry name" value="Sig_transdc_resp-reg_C-effctor"/>
</dbReference>